<accession>X1T1T2</accession>
<proteinExistence type="predicted"/>
<dbReference type="Gene3D" id="3.40.50.10700">
    <property type="entry name" value="AF0625-like"/>
    <property type="match status" value="1"/>
</dbReference>
<dbReference type="Pfam" id="PF04414">
    <property type="entry name" value="tRNA_deacylase"/>
    <property type="match status" value="1"/>
</dbReference>
<protein>
    <recommendedName>
        <fullName evidence="5">D-aminoacyl-tRNA deacylase</fullName>
    </recommendedName>
</protein>
<organism evidence="4">
    <name type="scientific">marine sediment metagenome</name>
    <dbReference type="NCBI Taxonomy" id="412755"/>
    <lineage>
        <taxon>unclassified sequences</taxon>
        <taxon>metagenomes</taxon>
        <taxon>ecological metagenomes</taxon>
    </lineage>
</organism>
<dbReference type="SUPFAM" id="SSF142535">
    <property type="entry name" value="AF0625-like"/>
    <property type="match status" value="1"/>
</dbReference>
<gene>
    <name evidence="4" type="ORF">S12H4_17462</name>
</gene>
<dbReference type="PANTHER" id="PTHR34667">
    <property type="entry name" value="D-AMINOACYL-TRNA DEACYLASE"/>
    <property type="match status" value="1"/>
</dbReference>
<evidence type="ECO:0000256" key="1">
    <source>
        <dbReference type="ARBA" id="ARBA00022723"/>
    </source>
</evidence>
<comment type="caution">
    <text evidence="4">The sequence shown here is derived from an EMBL/GenBank/DDBJ whole genome shotgun (WGS) entry which is preliminary data.</text>
</comment>
<keyword evidence="1" id="KW-0479">Metal-binding</keyword>
<evidence type="ECO:0000256" key="2">
    <source>
        <dbReference type="ARBA" id="ARBA00022801"/>
    </source>
</evidence>
<evidence type="ECO:0000256" key="3">
    <source>
        <dbReference type="ARBA" id="ARBA00022833"/>
    </source>
</evidence>
<sequence>MAVIIISSSTDPASTNIKNCLLENTSWEEIDLFCKNPVYINNTLEDIFLVTINDSKIQHENIDKEIKNQLGITPRQAIFISRHRSKMARPSLTVHPIGNYGDAQFGGNDKTLVKSSPRLMTHLLRLIKRNLKITTLNYQVCFEVTHHGPYLEIPTFFVEVGSTENEWNKKEPATIIAQSLLELLEKYRYEEDFPNDVPVLVGVGGGHYAPRFTDVVFEKNAAFG</sequence>
<evidence type="ECO:0000313" key="4">
    <source>
        <dbReference type="EMBL" id="GAI85356.1"/>
    </source>
</evidence>
<keyword evidence="2" id="KW-0378">Hydrolase</keyword>
<name>X1T1T2_9ZZZZ</name>
<evidence type="ECO:0008006" key="5">
    <source>
        <dbReference type="Google" id="ProtNLM"/>
    </source>
</evidence>
<dbReference type="GO" id="GO:0019478">
    <property type="term" value="P:D-amino acid catabolic process"/>
    <property type="evidence" value="ECO:0007669"/>
    <property type="project" value="InterPro"/>
</dbReference>
<dbReference type="PANTHER" id="PTHR34667:SF1">
    <property type="entry name" value="D-AMINOACYL-TRNA DEACYLASE"/>
    <property type="match status" value="1"/>
</dbReference>
<feature type="non-terminal residue" evidence="4">
    <location>
        <position position="224"/>
    </location>
</feature>
<dbReference type="InterPro" id="IPR007508">
    <property type="entry name" value="DtdA"/>
</dbReference>
<dbReference type="Gene3D" id="3.40.630.50">
    <property type="entry name" value="AF0625-like"/>
    <property type="match status" value="1"/>
</dbReference>
<dbReference type="EMBL" id="BARW01008535">
    <property type="protein sequence ID" value="GAI85356.1"/>
    <property type="molecule type" value="Genomic_DNA"/>
</dbReference>
<reference evidence="4" key="1">
    <citation type="journal article" date="2014" name="Front. Microbiol.">
        <title>High frequency of phylogenetically diverse reductive dehalogenase-homologous genes in deep subseafloor sedimentary metagenomes.</title>
        <authorList>
            <person name="Kawai M."/>
            <person name="Futagami T."/>
            <person name="Toyoda A."/>
            <person name="Takaki Y."/>
            <person name="Nishi S."/>
            <person name="Hori S."/>
            <person name="Arai W."/>
            <person name="Tsubouchi T."/>
            <person name="Morono Y."/>
            <person name="Uchiyama I."/>
            <person name="Ito T."/>
            <person name="Fujiyama A."/>
            <person name="Inagaki F."/>
            <person name="Takami H."/>
        </authorList>
    </citation>
    <scope>NUCLEOTIDE SEQUENCE</scope>
    <source>
        <strain evidence="4">Expedition CK06-06</strain>
    </source>
</reference>
<dbReference type="AlphaFoldDB" id="X1T1T2"/>
<dbReference type="PIRSF" id="PIRSF016210">
    <property type="entry name" value="UCP016210"/>
    <property type="match status" value="1"/>
</dbReference>
<keyword evidence="3" id="KW-0862">Zinc</keyword>
<dbReference type="GO" id="GO:0046872">
    <property type="term" value="F:metal ion binding"/>
    <property type="evidence" value="ECO:0007669"/>
    <property type="project" value="UniProtKB-KW"/>
</dbReference>
<dbReference type="InterPro" id="IPR018033">
    <property type="entry name" value="Deacylase_DtdA_archaea"/>
</dbReference>
<dbReference type="GO" id="GO:0051499">
    <property type="term" value="F:D-aminoacyl-tRNA deacylase activity"/>
    <property type="evidence" value="ECO:0007669"/>
    <property type="project" value="InterPro"/>
</dbReference>